<feature type="transmembrane region" description="Helical" evidence="13">
    <location>
        <begin position="218"/>
        <end position="241"/>
    </location>
</feature>
<keyword evidence="5" id="KW-0732">Signal</keyword>
<gene>
    <name evidence="14" type="ORF">NMOB1V02_LOCUS8723</name>
</gene>
<accession>A0A7R9BV10</accession>
<feature type="region of interest" description="Disordered" evidence="12">
    <location>
        <begin position="276"/>
        <end position="308"/>
    </location>
</feature>
<sequence length="308" mass="34114">MAAAKVRVLVDLQSQVVADAKHFEPFFPSSKMFLKYFLLALLFSASVGFVHAQDEADEDPLEAETEPNPEETPDDDTPKFSAAEDAETTILFVSPVLPPETSVELPAGKPVEIIVGFHNKANYDFIVDSLDASFRFPMDYNYHMQNFSSLSCDYTIKPGQQGSFLYGFVPAEAFGSRSYGLNVRLTYHDLNGNYFTDAVFNQTIPIVELDEGLDGETFFLYVFLAGLLVLLAVVGSQFLSWGKKKTLGSSKASKPRAAVVETGTKKSDDIDFDWIPKETLQEMNRTPKTPTRSPKARKAKQAASSDDE</sequence>
<feature type="region of interest" description="Disordered" evidence="12">
    <location>
        <begin position="54"/>
        <end position="80"/>
    </location>
</feature>
<keyword evidence="8 13" id="KW-0472">Membrane</keyword>
<dbReference type="AlphaFoldDB" id="A0A7R9BV10"/>
<evidence type="ECO:0000256" key="9">
    <source>
        <dbReference type="ARBA" id="ARBA00025620"/>
    </source>
</evidence>
<organism evidence="14">
    <name type="scientific">Notodromas monacha</name>
    <dbReference type="NCBI Taxonomy" id="399045"/>
    <lineage>
        <taxon>Eukaryota</taxon>
        <taxon>Metazoa</taxon>
        <taxon>Ecdysozoa</taxon>
        <taxon>Arthropoda</taxon>
        <taxon>Crustacea</taxon>
        <taxon>Oligostraca</taxon>
        <taxon>Ostracoda</taxon>
        <taxon>Podocopa</taxon>
        <taxon>Podocopida</taxon>
        <taxon>Cypridocopina</taxon>
        <taxon>Cypridoidea</taxon>
        <taxon>Cyprididae</taxon>
        <taxon>Notodromas</taxon>
    </lineage>
</organism>
<evidence type="ECO:0000256" key="7">
    <source>
        <dbReference type="ARBA" id="ARBA00022989"/>
    </source>
</evidence>
<keyword evidence="7 13" id="KW-1133">Transmembrane helix</keyword>
<evidence type="ECO:0000256" key="13">
    <source>
        <dbReference type="SAM" id="Phobius"/>
    </source>
</evidence>
<dbReference type="EMBL" id="CAJPEX010002594">
    <property type="protein sequence ID" value="CAG0921221.1"/>
    <property type="molecule type" value="Genomic_DNA"/>
</dbReference>
<evidence type="ECO:0000256" key="4">
    <source>
        <dbReference type="ARBA" id="ARBA00022692"/>
    </source>
</evidence>
<evidence type="ECO:0000256" key="2">
    <source>
        <dbReference type="ARBA" id="ARBA00006776"/>
    </source>
</evidence>
<keyword evidence="6" id="KW-0256">Endoplasmic reticulum</keyword>
<evidence type="ECO:0000256" key="10">
    <source>
        <dbReference type="ARBA" id="ARBA00025854"/>
    </source>
</evidence>
<evidence type="ECO:0000256" key="6">
    <source>
        <dbReference type="ARBA" id="ARBA00022824"/>
    </source>
</evidence>
<evidence type="ECO:0000256" key="5">
    <source>
        <dbReference type="ARBA" id="ARBA00022729"/>
    </source>
</evidence>
<comment type="subcellular location">
    <subcellularLocation>
        <location evidence="1">Endoplasmic reticulum membrane</location>
        <topology evidence="1">Single-pass type I membrane protein</topology>
    </subcellularLocation>
</comment>
<evidence type="ECO:0000313" key="15">
    <source>
        <dbReference type="Proteomes" id="UP000678499"/>
    </source>
</evidence>
<dbReference type="PANTHER" id="PTHR12924">
    <property type="entry name" value="TRANSLOCON-ASSOCIATED PROTEIN, ALPHA SUBUNIT"/>
    <property type="match status" value="1"/>
</dbReference>
<reference evidence="14" key="1">
    <citation type="submission" date="2020-11" db="EMBL/GenBank/DDBJ databases">
        <authorList>
            <person name="Tran Van P."/>
        </authorList>
    </citation>
    <scope>NUCLEOTIDE SEQUENCE</scope>
</reference>
<dbReference type="EMBL" id="OA884631">
    <property type="protein sequence ID" value="CAD7281069.1"/>
    <property type="molecule type" value="Genomic_DNA"/>
</dbReference>
<keyword evidence="4 13" id="KW-0812">Transmembrane</keyword>
<dbReference type="Pfam" id="PF03896">
    <property type="entry name" value="TRAP_alpha"/>
    <property type="match status" value="1"/>
</dbReference>
<evidence type="ECO:0000256" key="3">
    <source>
        <dbReference type="ARBA" id="ARBA00020280"/>
    </source>
</evidence>
<evidence type="ECO:0000256" key="11">
    <source>
        <dbReference type="ARBA" id="ARBA00031071"/>
    </source>
</evidence>
<comment type="subunit">
    <text evidence="10">Heterotetramer of TRAP-alpha, TRAP-beta, TRAP-delta and TRAP-gamma. Interacts with palmitoylated calnexin (CALX), the interaction is required for efficient folding of glycosylated proteins.</text>
</comment>
<dbReference type="InterPro" id="IPR005595">
    <property type="entry name" value="TRAP_alpha"/>
</dbReference>
<dbReference type="PANTHER" id="PTHR12924:SF0">
    <property type="entry name" value="TRANSLOCON-ASSOCIATED PROTEIN SUBUNIT ALPHA"/>
    <property type="match status" value="1"/>
</dbReference>
<keyword evidence="15" id="KW-1185">Reference proteome</keyword>
<comment type="function">
    <text evidence="9">TRAP proteins are part of a complex whose function is to bind calcium to the ER membrane and thereby regulate the retention of ER resident proteins. May be involved in the recycling of the translocation apparatus after completion of the translocation process or may function as a membrane-bound chaperone facilitating folding of translocated proteins.</text>
</comment>
<feature type="compositionally biased region" description="Polar residues" evidence="12">
    <location>
        <begin position="281"/>
        <end position="292"/>
    </location>
</feature>
<evidence type="ECO:0000256" key="12">
    <source>
        <dbReference type="SAM" id="MobiDB-lite"/>
    </source>
</evidence>
<proteinExistence type="inferred from homology"/>
<evidence type="ECO:0000256" key="8">
    <source>
        <dbReference type="ARBA" id="ARBA00023136"/>
    </source>
</evidence>
<dbReference type="Proteomes" id="UP000678499">
    <property type="component" value="Unassembled WGS sequence"/>
</dbReference>
<comment type="similarity">
    <text evidence="2">Belongs to the TRAP-alpha family.</text>
</comment>
<protein>
    <recommendedName>
        <fullName evidence="3">Translocon-associated protein subunit alpha</fullName>
    </recommendedName>
    <alternativeName>
        <fullName evidence="11">Signal sequence receptor subunit alpha</fullName>
    </alternativeName>
</protein>
<name>A0A7R9BV10_9CRUS</name>
<feature type="compositionally biased region" description="Acidic residues" evidence="12">
    <location>
        <begin position="55"/>
        <end position="75"/>
    </location>
</feature>
<evidence type="ECO:0000313" key="14">
    <source>
        <dbReference type="EMBL" id="CAD7281069.1"/>
    </source>
</evidence>
<dbReference type="OrthoDB" id="1926781at2759"/>
<dbReference type="GO" id="GO:0005789">
    <property type="term" value="C:endoplasmic reticulum membrane"/>
    <property type="evidence" value="ECO:0007669"/>
    <property type="project" value="UniProtKB-SubCell"/>
</dbReference>
<evidence type="ECO:0000256" key="1">
    <source>
        <dbReference type="ARBA" id="ARBA00004115"/>
    </source>
</evidence>